<reference evidence="1 2" key="1">
    <citation type="submission" date="2023-04" db="EMBL/GenBank/DDBJ databases">
        <title>Ottowia paracancer sp. nov., isolated from human stomach.</title>
        <authorList>
            <person name="Song Y."/>
        </authorList>
    </citation>
    <scope>NUCLEOTIDE SEQUENCE [LARGE SCALE GENOMIC DNA]</scope>
    <source>
        <strain evidence="1 2">10c7w1</strain>
    </source>
</reference>
<sequence>MSEARFRHLLRLFAMDLTATDAAQPCGLSVRPANALHQRIRGKRGCGAGGKTIVLGLLKRGECVYTRQRHRVFWSHAKHRLAQFHGVRRDKFALHLKETELRFNHCHLDLYKTLLEPLRDEPL</sequence>
<dbReference type="EMBL" id="JARVII010000004">
    <property type="protein sequence ID" value="MDG9698837.1"/>
    <property type="molecule type" value="Genomic_DNA"/>
</dbReference>
<evidence type="ECO:0000313" key="2">
    <source>
        <dbReference type="Proteomes" id="UP001237156"/>
    </source>
</evidence>
<dbReference type="RefSeq" id="WP_279523849.1">
    <property type="nucleotide sequence ID" value="NZ_JARVII010000004.1"/>
</dbReference>
<evidence type="ECO:0008006" key="3">
    <source>
        <dbReference type="Google" id="ProtNLM"/>
    </source>
</evidence>
<dbReference type="Proteomes" id="UP001237156">
    <property type="component" value="Unassembled WGS sequence"/>
</dbReference>
<name>A0AAW6RJC2_9BURK</name>
<protein>
    <recommendedName>
        <fullName evidence="3">IS1595 family transposase</fullName>
    </recommendedName>
</protein>
<evidence type="ECO:0000313" key="1">
    <source>
        <dbReference type="EMBL" id="MDG9698837.1"/>
    </source>
</evidence>
<accession>A0AAW6RJC2</accession>
<dbReference type="AlphaFoldDB" id="A0AAW6RJC2"/>
<proteinExistence type="predicted"/>
<organism evidence="1 2">
    <name type="scientific">Ottowia cancrivicina</name>
    <dbReference type="NCBI Taxonomy" id="3040346"/>
    <lineage>
        <taxon>Bacteria</taxon>
        <taxon>Pseudomonadati</taxon>
        <taxon>Pseudomonadota</taxon>
        <taxon>Betaproteobacteria</taxon>
        <taxon>Burkholderiales</taxon>
        <taxon>Comamonadaceae</taxon>
        <taxon>Ottowia</taxon>
    </lineage>
</organism>
<comment type="caution">
    <text evidence="1">The sequence shown here is derived from an EMBL/GenBank/DDBJ whole genome shotgun (WGS) entry which is preliminary data.</text>
</comment>
<keyword evidence="2" id="KW-1185">Reference proteome</keyword>
<gene>
    <name evidence="1" type="ORF">QB898_03725</name>
</gene>